<keyword evidence="1 3" id="KW-0547">Nucleotide-binding</keyword>
<dbReference type="Pfam" id="PF00012">
    <property type="entry name" value="HSP70"/>
    <property type="match status" value="1"/>
</dbReference>
<dbReference type="STRING" id="5722.A2EFJ4"/>
<dbReference type="InterPro" id="IPR013126">
    <property type="entry name" value="Hsp_70_fam"/>
</dbReference>
<organism evidence="6 7">
    <name type="scientific">Trichomonas vaginalis (strain ATCC PRA-98 / G3)</name>
    <dbReference type="NCBI Taxonomy" id="412133"/>
    <lineage>
        <taxon>Eukaryota</taxon>
        <taxon>Metamonada</taxon>
        <taxon>Parabasalia</taxon>
        <taxon>Trichomonadida</taxon>
        <taxon>Trichomonadidae</taxon>
        <taxon>Trichomonas</taxon>
    </lineage>
</organism>
<evidence type="ECO:0000313" key="6">
    <source>
        <dbReference type="EMBL" id="EAY08588.1"/>
    </source>
</evidence>
<dbReference type="Proteomes" id="UP000001542">
    <property type="component" value="Unassembled WGS sequence"/>
</dbReference>
<accession>A2EFJ4</accession>
<dbReference type="EMBL" id="DS113375">
    <property type="protein sequence ID" value="EAY08588.1"/>
    <property type="molecule type" value="Genomic_DNA"/>
</dbReference>
<evidence type="ECO:0000313" key="7">
    <source>
        <dbReference type="Proteomes" id="UP000001542"/>
    </source>
</evidence>
<reference evidence="6" key="2">
    <citation type="journal article" date="2007" name="Science">
        <title>Draft genome sequence of the sexually transmitted pathogen Trichomonas vaginalis.</title>
        <authorList>
            <person name="Carlton J.M."/>
            <person name="Hirt R.P."/>
            <person name="Silva J.C."/>
            <person name="Delcher A.L."/>
            <person name="Schatz M."/>
            <person name="Zhao Q."/>
            <person name="Wortman J.R."/>
            <person name="Bidwell S.L."/>
            <person name="Alsmark U.C.M."/>
            <person name="Besteiro S."/>
            <person name="Sicheritz-Ponten T."/>
            <person name="Noel C.J."/>
            <person name="Dacks J.B."/>
            <person name="Foster P.G."/>
            <person name="Simillion C."/>
            <person name="Van de Peer Y."/>
            <person name="Miranda-Saavedra D."/>
            <person name="Barton G.J."/>
            <person name="Westrop G.D."/>
            <person name="Mueller S."/>
            <person name="Dessi D."/>
            <person name="Fiori P.L."/>
            <person name="Ren Q."/>
            <person name="Paulsen I."/>
            <person name="Zhang H."/>
            <person name="Bastida-Corcuera F.D."/>
            <person name="Simoes-Barbosa A."/>
            <person name="Brown M.T."/>
            <person name="Hayes R.D."/>
            <person name="Mukherjee M."/>
            <person name="Okumura C.Y."/>
            <person name="Schneider R."/>
            <person name="Smith A.J."/>
            <person name="Vanacova S."/>
            <person name="Villalvazo M."/>
            <person name="Haas B.J."/>
            <person name="Pertea M."/>
            <person name="Feldblyum T.V."/>
            <person name="Utterback T.R."/>
            <person name="Shu C.L."/>
            <person name="Osoegawa K."/>
            <person name="de Jong P.J."/>
            <person name="Hrdy I."/>
            <person name="Horvathova L."/>
            <person name="Zubacova Z."/>
            <person name="Dolezal P."/>
            <person name="Malik S.B."/>
            <person name="Logsdon J.M. Jr."/>
            <person name="Henze K."/>
            <person name="Gupta A."/>
            <person name="Wang C.C."/>
            <person name="Dunne R.L."/>
            <person name="Upcroft J.A."/>
            <person name="Upcroft P."/>
            <person name="White O."/>
            <person name="Salzberg S.L."/>
            <person name="Tang P."/>
            <person name="Chiu C.-H."/>
            <person name="Lee Y.-S."/>
            <person name="Embley T.M."/>
            <person name="Coombs G.H."/>
            <person name="Mottram J.C."/>
            <person name="Tachezy J."/>
            <person name="Fraser-Liggett C.M."/>
            <person name="Johnson P.J."/>
        </authorList>
    </citation>
    <scope>NUCLEOTIDE SEQUENCE [LARGE SCALE GENOMIC DNA]</scope>
    <source>
        <strain evidence="6">G3</strain>
    </source>
</reference>
<keyword evidence="4" id="KW-0175">Coiled coil</keyword>
<dbReference type="Gene3D" id="3.90.640.10">
    <property type="entry name" value="Actin, Chain A, domain 4"/>
    <property type="match status" value="1"/>
</dbReference>
<evidence type="ECO:0000256" key="2">
    <source>
        <dbReference type="ARBA" id="ARBA00022840"/>
    </source>
</evidence>
<dbReference type="GO" id="GO:0140662">
    <property type="term" value="F:ATP-dependent protein folding chaperone"/>
    <property type="evidence" value="ECO:0007669"/>
    <property type="project" value="InterPro"/>
</dbReference>
<dbReference type="FunFam" id="2.60.34.10:FF:000078">
    <property type="entry name" value="DnaK protein"/>
    <property type="match status" value="1"/>
</dbReference>
<dbReference type="Gene3D" id="3.30.420.40">
    <property type="match status" value="2"/>
</dbReference>
<dbReference type="InterPro" id="IPR029047">
    <property type="entry name" value="HSP70_peptide-bd_sf"/>
</dbReference>
<dbReference type="GO" id="GO:0016887">
    <property type="term" value="F:ATP hydrolysis activity"/>
    <property type="evidence" value="ECO:0000318"/>
    <property type="project" value="GO_Central"/>
</dbReference>
<keyword evidence="7" id="KW-1185">Reference proteome</keyword>
<dbReference type="GO" id="GO:0044183">
    <property type="term" value="F:protein folding chaperone"/>
    <property type="evidence" value="ECO:0000318"/>
    <property type="project" value="GO_Central"/>
</dbReference>
<dbReference type="VEuPathDB" id="TrichDB:TVAG_191110"/>
<gene>
    <name evidence="6" type="ORF">TVAG_191110</name>
</gene>
<dbReference type="VEuPathDB" id="TrichDB:TVAGG3_0820990"/>
<protein>
    <submittedName>
        <fullName evidence="6">DnaK protein</fullName>
    </submittedName>
</protein>
<dbReference type="SUPFAM" id="SSF100920">
    <property type="entry name" value="Heat shock protein 70kD (HSP70), peptide-binding domain"/>
    <property type="match status" value="1"/>
</dbReference>
<dbReference type="PRINTS" id="PR00301">
    <property type="entry name" value="HEATSHOCK70"/>
</dbReference>
<dbReference type="InterPro" id="IPR018181">
    <property type="entry name" value="Heat_shock_70_CS"/>
</dbReference>
<feature type="region of interest" description="Disordered" evidence="5">
    <location>
        <begin position="407"/>
        <end position="510"/>
    </location>
</feature>
<dbReference type="InterPro" id="IPR043129">
    <property type="entry name" value="ATPase_NBD"/>
</dbReference>
<dbReference type="Gene3D" id="2.60.34.10">
    <property type="entry name" value="Substrate Binding Domain Of DNAk, Chain A, domain 1"/>
    <property type="match status" value="1"/>
</dbReference>
<dbReference type="OrthoDB" id="10262720at2759"/>
<feature type="coiled-coil region" evidence="4">
    <location>
        <begin position="633"/>
        <end position="666"/>
    </location>
</feature>
<dbReference type="PANTHER" id="PTHR19375">
    <property type="entry name" value="HEAT SHOCK PROTEIN 70KDA"/>
    <property type="match status" value="1"/>
</dbReference>
<dbReference type="GO" id="GO:0031072">
    <property type="term" value="F:heat shock protein binding"/>
    <property type="evidence" value="ECO:0000318"/>
    <property type="project" value="GO_Central"/>
</dbReference>
<evidence type="ECO:0000256" key="1">
    <source>
        <dbReference type="ARBA" id="ARBA00022741"/>
    </source>
</evidence>
<dbReference type="GO" id="GO:0042026">
    <property type="term" value="P:protein refolding"/>
    <property type="evidence" value="ECO:0000318"/>
    <property type="project" value="GO_Central"/>
</dbReference>
<proteinExistence type="inferred from homology"/>
<dbReference type="KEGG" id="tva:4766492"/>
<dbReference type="GO" id="GO:0005737">
    <property type="term" value="C:cytoplasm"/>
    <property type="evidence" value="ECO:0000318"/>
    <property type="project" value="GO_Central"/>
</dbReference>
<dbReference type="PROSITE" id="PS00329">
    <property type="entry name" value="HSP70_2"/>
    <property type="match status" value="1"/>
</dbReference>
<reference evidence="6" key="1">
    <citation type="submission" date="2006-10" db="EMBL/GenBank/DDBJ databases">
        <authorList>
            <person name="Amadeo P."/>
            <person name="Zhao Q."/>
            <person name="Wortman J."/>
            <person name="Fraser-Liggett C."/>
            <person name="Carlton J."/>
        </authorList>
    </citation>
    <scope>NUCLEOTIDE SEQUENCE</scope>
    <source>
        <strain evidence="6">G3</strain>
    </source>
</reference>
<feature type="compositionally biased region" description="Pro residues" evidence="5">
    <location>
        <begin position="453"/>
        <end position="504"/>
    </location>
</feature>
<evidence type="ECO:0000256" key="3">
    <source>
        <dbReference type="RuleBase" id="RU003322"/>
    </source>
</evidence>
<evidence type="ECO:0000256" key="5">
    <source>
        <dbReference type="SAM" id="MobiDB-lite"/>
    </source>
</evidence>
<dbReference type="GO" id="GO:0005524">
    <property type="term" value="F:ATP binding"/>
    <property type="evidence" value="ECO:0007669"/>
    <property type="project" value="UniProtKB-KW"/>
</dbReference>
<dbReference type="SMR" id="A2EFJ4"/>
<dbReference type="InParanoid" id="A2EFJ4"/>
<dbReference type="eggNOG" id="KOG0101">
    <property type="taxonomic scope" value="Eukaryota"/>
</dbReference>
<dbReference type="AlphaFoldDB" id="A2EFJ4"/>
<sequence length="719" mass="79464">MSDVQIPGVGIDFGTTNSCAYFVSQNREETTPIPINGKNFAPTNLTYVEDEEQPIACVDTTRLVYPAGNCIHNIKRIIGKKLNDPDIQKHINKWDFKLVEDNKGMAAFKVVSKNKEIIVTPEQAATLIFKKLLVSFHNTQMANQRTNQIVLTIPVAFNVEQCERIKLAARAAGIDIIATIYEPTAAAISSGMMAATDKKLMIFDFGGGTLDVTIMQVQRGQNGSSVFTTIAETGDPDLGGELIDEILMDHFETVLRDSGFYIRTGPENLRLKNLANLKQNCRDLKETLSAASAVEFFWNGITIEPRKAKLRKNRFETMLTDNKIIDRIKDTVQKCLTKAKYTADKIDNVICVGGSSAIPIVKETLIEMFTENKVLVSTHPEEAIAKGASIYAKAILKGGVSGIDEAGAGTNSHVPRVSAPSDVPARPPPSYPDPTIADAHAYPDPTMAAATPNKPPPSHPKPPQAYVPTPSHPKPPQAYVPTPSHPKPPQADVPTPSHPKPPQADVPTPSIQITTKSYLSYSLGYLDAYNDFDEIFENGAEIPSQRTINVSSVDPNQPNMITKVCYRKDDEDDSIILSTYTVDYKGNRGDKVSETWSIDAGGNLTIKSVLFKSGASVSNKVSISNLYFTTDEINQMRRNADEFESSLNMEERIQEVEKQIDAELSRARRLFRSSPRMREVKRKLDEIVNWVDEGRAGRTENEYKEKLQAIRGIIENYSS</sequence>
<dbReference type="SUPFAM" id="SSF53067">
    <property type="entry name" value="Actin-like ATPase domain"/>
    <property type="match status" value="2"/>
</dbReference>
<comment type="similarity">
    <text evidence="3">Belongs to the heat shock protein 70 family.</text>
</comment>
<dbReference type="RefSeq" id="XP_001320811.1">
    <property type="nucleotide sequence ID" value="XM_001320776.1"/>
</dbReference>
<name>A2EFJ4_TRIV3</name>
<evidence type="ECO:0000256" key="4">
    <source>
        <dbReference type="SAM" id="Coils"/>
    </source>
</evidence>
<keyword evidence="2 3" id="KW-0067">ATP-binding</keyword>